<name>A0ABY7NGZ2_9SPHN</name>
<evidence type="ECO:0000313" key="6">
    <source>
        <dbReference type="Proteomes" id="UP001210865"/>
    </source>
</evidence>
<dbReference type="Proteomes" id="UP001210865">
    <property type="component" value="Chromosome"/>
</dbReference>
<feature type="domain" description="Glycosyl transferase family 1" evidence="3">
    <location>
        <begin position="201"/>
        <end position="362"/>
    </location>
</feature>
<evidence type="ECO:0000256" key="2">
    <source>
        <dbReference type="ARBA" id="ARBA00022679"/>
    </source>
</evidence>
<feature type="domain" description="Glycosyltransferase subfamily 4-like N-terminal" evidence="4">
    <location>
        <begin position="26"/>
        <end position="190"/>
    </location>
</feature>
<organism evidence="5 6">
    <name type="scientific">Sphingomonas abietis</name>
    <dbReference type="NCBI Taxonomy" id="3012344"/>
    <lineage>
        <taxon>Bacteria</taxon>
        <taxon>Pseudomonadati</taxon>
        <taxon>Pseudomonadota</taxon>
        <taxon>Alphaproteobacteria</taxon>
        <taxon>Sphingomonadales</taxon>
        <taxon>Sphingomonadaceae</taxon>
        <taxon>Sphingomonas</taxon>
    </lineage>
</organism>
<sequence length="393" mass="42535">MTILYISQDGIADHIGQSQIAPYILGLAARGHDIHLISAEKDGMEPILARYRARFDAAGVRWTVVRYHKPLLGTLRDLVAMTRAARRIARVEHISLIHCRSHPTMPVGMAVKRWTGARLLFDFRDFWADTGIAKGRFVPIYRFFKRLERRFIAAADHVNCLTERAAAYLRRVYPEQQASWSVIPCCADFDLFRLATDAGATRAELAIAGDATVLLYLGSIGPDYLLDRMMALFAALRGLRPDAIFLFVVNNAAETVHAAAAAAGLPREAIRVTGAPRERVPALIGAANLSVVFIRADLSKIGCSPTKLGETLACGVPVVANAGVGDLDALLDPAVNGSLTVTDFAPATLRDGLERVLHSSLSGAEIRQSALAFSLESGINAYASVYEALRGGS</sequence>
<evidence type="ECO:0000259" key="4">
    <source>
        <dbReference type="Pfam" id="PF13439"/>
    </source>
</evidence>
<dbReference type="Gene3D" id="3.40.50.2000">
    <property type="entry name" value="Glycogen Phosphorylase B"/>
    <property type="match status" value="2"/>
</dbReference>
<dbReference type="GO" id="GO:0016757">
    <property type="term" value="F:glycosyltransferase activity"/>
    <property type="evidence" value="ECO:0007669"/>
    <property type="project" value="UniProtKB-KW"/>
</dbReference>
<keyword evidence="1 5" id="KW-0328">Glycosyltransferase</keyword>
<dbReference type="Pfam" id="PF13439">
    <property type="entry name" value="Glyco_transf_4"/>
    <property type="match status" value="1"/>
</dbReference>
<keyword evidence="6" id="KW-1185">Reference proteome</keyword>
<dbReference type="PANTHER" id="PTHR12526">
    <property type="entry name" value="GLYCOSYLTRANSFERASE"/>
    <property type="match status" value="1"/>
</dbReference>
<dbReference type="PANTHER" id="PTHR12526:SF510">
    <property type="entry name" value="D-INOSITOL 3-PHOSPHATE GLYCOSYLTRANSFERASE"/>
    <property type="match status" value="1"/>
</dbReference>
<dbReference type="RefSeq" id="WP_270075467.1">
    <property type="nucleotide sequence ID" value="NZ_CP115174.1"/>
</dbReference>
<dbReference type="InterPro" id="IPR028098">
    <property type="entry name" value="Glyco_trans_4-like_N"/>
</dbReference>
<dbReference type="Pfam" id="PF00534">
    <property type="entry name" value="Glycos_transf_1"/>
    <property type="match status" value="1"/>
</dbReference>
<evidence type="ECO:0000256" key="1">
    <source>
        <dbReference type="ARBA" id="ARBA00022676"/>
    </source>
</evidence>
<protein>
    <submittedName>
        <fullName evidence="5">Glycosyltransferase</fullName>
        <ecNumber evidence="5">2.4.-.-</ecNumber>
    </submittedName>
</protein>
<proteinExistence type="predicted"/>
<dbReference type="EC" id="2.4.-.-" evidence="5"/>
<accession>A0ABY7NGZ2</accession>
<evidence type="ECO:0000313" key="5">
    <source>
        <dbReference type="EMBL" id="WBO20817.1"/>
    </source>
</evidence>
<dbReference type="SUPFAM" id="SSF53756">
    <property type="entry name" value="UDP-Glycosyltransferase/glycogen phosphorylase"/>
    <property type="match status" value="1"/>
</dbReference>
<reference evidence="5 6" key="1">
    <citation type="submission" date="2022-12" db="EMBL/GenBank/DDBJ databases">
        <title>Sphingomonas abieness sp. nov., an endophytic bacterium isolated from Abies koreana.</title>
        <authorList>
            <person name="Jiang L."/>
            <person name="Lee J."/>
        </authorList>
    </citation>
    <scope>NUCLEOTIDE SEQUENCE [LARGE SCALE GENOMIC DNA]</scope>
    <source>
        <strain evidence="6">PAMB 00755</strain>
    </source>
</reference>
<dbReference type="InterPro" id="IPR001296">
    <property type="entry name" value="Glyco_trans_1"/>
</dbReference>
<gene>
    <name evidence="5" type="ORF">PBT88_11400</name>
</gene>
<evidence type="ECO:0000259" key="3">
    <source>
        <dbReference type="Pfam" id="PF00534"/>
    </source>
</evidence>
<dbReference type="EMBL" id="CP115174">
    <property type="protein sequence ID" value="WBO20817.1"/>
    <property type="molecule type" value="Genomic_DNA"/>
</dbReference>
<keyword evidence="2 5" id="KW-0808">Transferase</keyword>